<dbReference type="RefSeq" id="WP_136827214.1">
    <property type="nucleotide sequence ID" value="NZ_SWBP01000005.1"/>
</dbReference>
<keyword evidence="3" id="KW-1185">Reference proteome</keyword>
<accession>A0A4U1BVG6</accession>
<name>A0A4U1BVG6_9SPHI</name>
<organism evidence="2 3">
    <name type="scientific">Pedobacter cryophilus</name>
    <dbReference type="NCBI Taxonomy" id="2571271"/>
    <lineage>
        <taxon>Bacteria</taxon>
        <taxon>Pseudomonadati</taxon>
        <taxon>Bacteroidota</taxon>
        <taxon>Sphingobacteriia</taxon>
        <taxon>Sphingobacteriales</taxon>
        <taxon>Sphingobacteriaceae</taxon>
        <taxon>Pedobacter</taxon>
    </lineage>
</organism>
<comment type="caution">
    <text evidence="2">The sequence shown here is derived from an EMBL/GenBank/DDBJ whole genome shotgun (WGS) entry which is preliminary data.</text>
</comment>
<sequence>MITYKTVLYLKAQRELSKSYEWYEKQKSGLGEKFINQVKLDFQVIAKNPKHYPNKASKYREFVMKNYPYLIIYEIDEVNNEILIASIFHEKRNPKLK</sequence>
<dbReference type="Proteomes" id="UP000308181">
    <property type="component" value="Unassembled WGS sequence"/>
</dbReference>
<evidence type="ECO:0000313" key="2">
    <source>
        <dbReference type="EMBL" id="TKB96345.1"/>
    </source>
</evidence>
<evidence type="ECO:0000313" key="3">
    <source>
        <dbReference type="Proteomes" id="UP000308181"/>
    </source>
</evidence>
<gene>
    <name evidence="2" type="ORF">FA046_14275</name>
</gene>
<dbReference type="AlphaFoldDB" id="A0A4U1BVG6"/>
<dbReference type="Gene3D" id="3.30.2310.20">
    <property type="entry name" value="RelE-like"/>
    <property type="match status" value="1"/>
</dbReference>
<dbReference type="Pfam" id="PF05016">
    <property type="entry name" value="ParE_toxin"/>
    <property type="match status" value="1"/>
</dbReference>
<proteinExistence type="predicted"/>
<dbReference type="OrthoDB" id="595476at2"/>
<protein>
    <submittedName>
        <fullName evidence="2">Type II toxin-antitoxin system RelE/ParE family toxin</fullName>
    </submittedName>
</protein>
<dbReference type="InterPro" id="IPR035093">
    <property type="entry name" value="RelE/ParE_toxin_dom_sf"/>
</dbReference>
<dbReference type="InterPro" id="IPR007712">
    <property type="entry name" value="RelE/ParE_toxin"/>
</dbReference>
<keyword evidence="1" id="KW-1277">Toxin-antitoxin system</keyword>
<reference evidence="2 3" key="1">
    <citation type="submission" date="2019-04" db="EMBL/GenBank/DDBJ databases">
        <title>Pedobacter sp. AR-3-17 sp. nov., isolated from Arctic soil.</title>
        <authorList>
            <person name="Dahal R.H."/>
            <person name="Kim D.-U."/>
        </authorList>
    </citation>
    <scope>NUCLEOTIDE SEQUENCE [LARGE SCALE GENOMIC DNA]</scope>
    <source>
        <strain evidence="2 3">AR-3-17</strain>
    </source>
</reference>
<dbReference type="EMBL" id="SWBP01000005">
    <property type="protein sequence ID" value="TKB96345.1"/>
    <property type="molecule type" value="Genomic_DNA"/>
</dbReference>
<evidence type="ECO:0000256" key="1">
    <source>
        <dbReference type="ARBA" id="ARBA00022649"/>
    </source>
</evidence>